<evidence type="ECO:0000256" key="3">
    <source>
        <dbReference type="ARBA" id="ARBA00022989"/>
    </source>
</evidence>
<feature type="transmembrane region" description="Helical" evidence="5">
    <location>
        <begin position="20"/>
        <end position="42"/>
    </location>
</feature>
<keyword evidence="4 5" id="KW-0472">Membrane</keyword>
<keyword evidence="2 5" id="KW-0812">Transmembrane</keyword>
<feature type="domain" description="Major facilitator superfamily (MFS) profile" evidence="6">
    <location>
        <begin position="17"/>
        <end position="394"/>
    </location>
</feature>
<evidence type="ECO:0000259" key="6">
    <source>
        <dbReference type="PROSITE" id="PS50850"/>
    </source>
</evidence>
<keyword evidence="3 5" id="KW-1133">Transmembrane helix</keyword>
<dbReference type="SUPFAM" id="SSF103473">
    <property type="entry name" value="MFS general substrate transporter"/>
    <property type="match status" value="1"/>
</dbReference>
<feature type="transmembrane region" description="Helical" evidence="5">
    <location>
        <begin position="141"/>
        <end position="163"/>
    </location>
</feature>
<sequence length="395" mass="43914">MKRITKSNCLSRNSRILLKASFWGHAFNDMYWVIIPVVLPIIKSEFKLNYSMSGLLLTSYTLMGAFGSLITGYLGDKTGRRFILSWGFFLGSLALVLCAISKTYWQLFFALLLLGVGISAFHPSMIAVISTNFTSKRGTTLGIFQFWGWVGTFLVVGVISSFLEFFLNWRGLLLILSVPGFIFAPLFFRLLKDLTVQEQKIPPSEKNPQEKLILPLLLFLIANIFFIASYTALINFIPTYLVEEKSMSPSLAGYFFLIVIGGGFLGTILSGKASDRISSLLTLLIFVGIAAPAIIILTFLRNYFFILISLIIFGFSYSGVWAPQQDYLAEKTPSHLRGGIYGLTFFLANTVSATSPGITGIIADKTGLSNALRILALPLFLSLILIFSIKKREER</sequence>
<comment type="subcellular location">
    <subcellularLocation>
        <location evidence="1">Membrane</location>
        <topology evidence="1">Multi-pass membrane protein</topology>
    </subcellularLocation>
</comment>
<evidence type="ECO:0000256" key="4">
    <source>
        <dbReference type="ARBA" id="ARBA00023136"/>
    </source>
</evidence>
<dbReference type="Pfam" id="PF07690">
    <property type="entry name" value="MFS_1"/>
    <property type="match status" value="1"/>
</dbReference>
<feature type="transmembrane region" description="Helical" evidence="5">
    <location>
        <begin position="212"/>
        <end position="231"/>
    </location>
</feature>
<evidence type="ECO:0000313" key="7">
    <source>
        <dbReference type="EMBL" id="HHF98445.1"/>
    </source>
</evidence>
<dbReference type="PANTHER" id="PTHR23508:SF10">
    <property type="entry name" value="CARBOXYLIC ACID TRANSPORTER PROTEIN HOMOLOG"/>
    <property type="match status" value="1"/>
</dbReference>
<proteinExistence type="predicted"/>
<dbReference type="EMBL" id="DRTT01000090">
    <property type="protein sequence ID" value="HHF98445.1"/>
    <property type="molecule type" value="Genomic_DNA"/>
</dbReference>
<dbReference type="Gene3D" id="1.20.1250.20">
    <property type="entry name" value="MFS general substrate transporter like domains"/>
    <property type="match status" value="2"/>
</dbReference>
<dbReference type="InterPro" id="IPR011701">
    <property type="entry name" value="MFS"/>
</dbReference>
<evidence type="ECO:0000256" key="2">
    <source>
        <dbReference type="ARBA" id="ARBA00022692"/>
    </source>
</evidence>
<dbReference type="Proteomes" id="UP000886070">
    <property type="component" value="Unassembled WGS sequence"/>
</dbReference>
<gene>
    <name evidence="7" type="ORF">ENL39_03040</name>
</gene>
<reference evidence="7" key="1">
    <citation type="journal article" date="2020" name="mSystems">
        <title>Genome- and Community-Level Interaction Insights into Carbon Utilization and Element Cycling Functions of Hydrothermarchaeota in Hydrothermal Sediment.</title>
        <authorList>
            <person name="Zhou Z."/>
            <person name="Liu Y."/>
            <person name="Xu W."/>
            <person name="Pan J."/>
            <person name="Luo Z.H."/>
            <person name="Li M."/>
        </authorList>
    </citation>
    <scope>NUCLEOTIDE SEQUENCE [LARGE SCALE GENOMIC DNA]</scope>
    <source>
        <strain evidence="7">HyVt-92</strain>
    </source>
</reference>
<feature type="transmembrane region" description="Helical" evidence="5">
    <location>
        <begin position="82"/>
        <end position="102"/>
    </location>
</feature>
<feature type="transmembrane region" description="Helical" evidence="5">
    <location>
        <begin position="108"/>
        <end position="129"/>
    </location>
</feature>
<comment type="caution">
    <text evidence="7">The sequence shown here is derived from an EMBL/GenBank/DDBJ whole genome shotgun (WGS) entry which is preliminary data.</text>
</comment>
<feature type="transmembrane region" description="Helical" evidence="5">
    <location>
        <begin position="303"/>
        <end position="322"/>
    </location>
</feature>
<dbReference type="PANTHER" id="PTHR23508">
    <property type="entry name" value="CARBOXYLIC ACID TRANSPORTER PROTEIN HOMOLOG"/>
    <property type="match status" value="1"/>
</dbReference>
<feature type="transmembrane region" description="Helical" evidence="5">
    <location>
        <begin position="251"/>
        <end position="270"/>
    </location>
</feature>
<dbReference type="GO" id="GO:0046943">
    <property type="term" value="F:carboxylic acid transmembrane transporter activity"/>
    <property type="evidence" value="ECO:0007669"/>
    <property type="project" value="TreeGrafter"/>
</dbReference>
<feature type="transmembrane region" description="Helical" evidence="5">
    <location>
        <begin position="368"/>
        <end position="389"/>
    </location>
</feature>
<name>A0A7V5LZD2_UNCAE</name>
<accession>A0A7V5LZD2</accession>
<dbReference type="InterPro" id="IPR020846">
    <property type="entry name" value="MFS_dom"/>
</dbReference>
<evidence type="ECO:0000256" key="5">
    <source>
        <dbReference type="SAM" id="Phobius"/>
    </source>
</evidence>
<feature type="transmembrane region" description="Helical" evidence="5">
    <location>
        <begin position="343"/>
        <end position="362"/>
    </location>
</feature>
<dbReference type="AlphaFoldDB" id="A0A7V5LZD2"/>
<feature type="transmembrane region" description="Helical" evidence="5">
    <location>
        <begin position="277"/>
        <end position="297"/>
    </location>
</feature>
<feature type="transmembrane region" description="Helical" evidence="5">
    <location>
        <begin position="169"/>
        <end position="191"/>
    </location>
</feature>
<feature type="transmembrane region" description="Helical" evidence="5">
    <location>
        <begin position="54"/>
        <end position="75"/>
    </location>
</feature>
<dbReference type="InterPro" id="IPR036259">
    <property type="entry name" value="MFS_trans_sf"/>
</dbReference>
<dbReference type="PROSITE" id="PS50850">
    <property type="entry name" value="MFS"/>
    <property type="match status" value="1"/>
</dbReference>
<dbReference type="GO" id="GO:0005886">
    <property type="term" value="C:plasma membrane"/>
    <property type="evidence" value="ECO:0007669"/>
    <property type="project" value="TreeGrafter"/>
</dbReference>
<evidence type="ECO:0000256" key="1">
    <source>
        <dbReference type="ARBA" id="ARBA00004141"/>
    </source>
</evidence>
<protein>
    <submittedName>
        <fullName evidence="7">MFS transporter</fullName>
    </submittedName>
</protein>
<organism evidence="7">
    <name type="scientific">Aerophobetes bacterium</name>
    <dbReference type="NCBI Taxonomy" id="2030807"/>
    <lineage>
        <taxon>Bacteria</taxon>
        <taxon>Candidatus Aerophobota</taxon>
    </lineage>
</organism>